<proteinExistence type="predicted"/>
<evidence type="ECO:0000313" key="2">
    <source>
        <dbReference type="Proteomes" id="UP000576082"/>
    </source>
</evidence>
<organism evidence="1 2">
    <name type="scientific">Flammeovirga aprica JL-4</name>
    <dbReference type="NCBI Taxonomy" id="694437"/>
    <lineage>
        <taxon>Bacteria</taxon>
        <taxon>Pseudomonadati</taxon>
        <taxon>Bacteroidota</taxon>
        <taxon>Cytophagia</taxon>
        <taxon>Cytophagales</taxon>
        <taxon>Flammeovirgaceae</taxon>
        <taxon>Flammeovirga</taxon>
    </lineage>
</organism>
<dbReference type="Proteomes" id="UP000576082">
    <property type="component" value="Unassembled WGS sequence"/>
</dbReference>
<gene>
    <name evidence="1" type="ORF">HHU12_33850</name>
</gene>
<comment type="caution">
    <text evidence="1">The sequence shown here is derived from an EMBL/GenBank/DDBJ whole genome shotgun (WGS) entry which is preliminary data.</text>
</comment>
<sequence length="89" mass="9997">MLEEIDTELRSSGHGKCAEVQILSELLNDHFKRKIPTVEEAIEYLRGTKSKAINLKGSAKTKGSHGKYKCACTSCFYLLELLQIQEVSH</sequence>
<protein>
    <submittedName>
        <fullName evidence="1">Uncharacterized protein</fullName>
    </submittedName>
</protein>
<evidence type="ECO:0000313" key="1">
    <source>
        <dbReference type="EMBL" id="NME72989.1"/>
    </source>
</evidence>
<dbReference type="EMBL" id="JABANE010000278">
    <property type="protein sequence ID" value="NME72989.1"/>
    <property type="molecule type" value="Genomic_DNA"/>
</dbReference>
<dbReference type="Pfam" id="PF14431">
    <property type="entry name" value="YwqJ-deaminase"/>
    <property type="match status" value="1"/>
</dbReference>
<dbReference type="InterPro" id="IPR025968">
    <property type="entry name" value="YwqJ_deaminase"/>
</dbReference>
<dbReference type="AlphaFoldDB" id="A0A7X9XDT2"/>
<keyword evidence="2" id="KW-1185">Reference proteome</keyword>
<accession>A0A7X9XDT2</accession>
<name>A0A7X9XDT2_9BACT</name>
<reference evidence="1 2" key="1">
    <citation type="submission" date="2020-04" db="EMBL/GenBank/DDBJ databases">
        <title>Flammeovirga sp. SR4, a novel species isolated from seawater.</title>
        <authorList>
            <person name="Wang X."/>
        </authorList>
    </citation>
    <scope>NUCLEOTIDE SEQUENCE [LARGE SCALE GENOMIC DNA]</scope>
    <source>
        <strain evidence="1 2">ATCC 23126</strain>
    </source>
</reference>